<comment type="caution">
    <text evidence="2">The sequence shown here is derived from an EMBL/GenBank/DDBJ whole genome shotgun (WGS) entry which is preliminary data.</text>
</comment>
<keyword evidence="3" id="KW-1185">Reference proteome</keyword>
<organism evidence="2 3">
    <name type="scientific">Phreatobacter oligotrophus</name>
    <dbReference type="NCBI Taxonomy" id="1122261"/>
    <lineage>
        <taxon>Bacteria</taxon>
        <taxon>Pseudomonadati</taxon>
        <taxon>Pseudomonadota</taxon>
        <taxon>Alphaproteobacteria</taxon>
        <taxon>Hyphomicrobiales</taxon>
        <taxon>Phreatobacteraceae</taxon>
        <taxon>Phreatobacter</taxon>
    </lineage>
</organism>
<proteinExistence type="predicted"/>
<dbReference type="Proteomes" id="UP000241808">
    <property type="component" value="Unassembled WGS sequence"/>
</dbReference>
<keyword evidence="1" id="KW-0732">Signal</keyword>
<evidence type="ECO:0000313" key="3">
    <source>
        <dbReference type="Proteomes" id="UP000241808"/>
    </source>
</evidence>
<accession>A0A2T4ZGG5</accession>
<evidence type="ECO:0000256" key="1">
    <source>
        <dbReference type="SAM" id="SignalP"/>
    </source>
</evidence>
<sequence>MTLPRFTRASLMAVLVALALGAAAPAAFADDIGDAIEEARRAYRANDLAAAKAALDVASQLIAQRSATGLSRFLPAAPAGWTAGEAETDASAAAMFGGGLIAKRRYSIGSREATVQVLANSPLIAQMAPLFSNAQLLGTMGRVFRVKGKTAVLARDGNIQVLLGRTLVTIEGSANEQEKRALLDALDLVAIEGFNG</sequence>
<gene>
    <name evidence="2" type="ORF">C8P69_102395</name>
</gene>
<protein>
    <submittedName>
        <fullName evidence="2">Uncharacterized protein</fullName>
    </submittedName>
</protein>
<reference evidence="2 3" key="1">
    <citation type="submission" date="2018-04" db="EMBL/GenBank/DDBJ databases">
        <title>Genomic Encyclopedia of Archaeal and Bacterial Type Strains, Phase II (KMG-II): from individual species to whole genera.</title>
        <authorList>
            <person name="Goeker M."/>
        </authorList>
    </citation>
    <scope>NUCLEOTIDE SEQUENCE [LARGE SCALE GENOMIC DNA]</scope>
    <source>
        <strain evidence="2 3">DSM 25521</strain>
    </source>
</reference>
<dbReference type="OrthoDB" id="7276064at2"/>
<dbReference type="EMBL" id="PZZL01000002">
    <property type="protein sequence ID" value="PTM61010.1"/>
    <property type="molecule type" value="Genomic_DNA"/>
</dbReference>
<dbReference type="AlphaFoldDB" id="A0A2T4ZGG5"/>
<evidence type="ECO:0000313" key="2">
    <source>
        <dbReference type="EMBL" id="PTM61010.1"/>
    </source>
</evidence>
<dbReference type="RefSeq" id="WP_108174936.1">
    <property type="nucleotide sequence ID" value="NZ_PZZL01000002.1"/>
</dbReference>
<name>A0A2T4ZGG5_9HYPH</name>
<feature type="signal peptide" evidence="1">
    <location>
        <begin position="1"/>
        <end position="29"/>
    </location>
</feature>
<feature type="chain" id="PRO_5015697932" evidence="1">
    <location>
        <begin position="30"/>
        <end position="196"/>
    </location>
</feature>